<gene>
    <name evidence="2" type="ORF">TrCOL_g7919</name>
</gene>
<protein>
    <submittedName>
        <fullName evidence="2">Uncharacterized protein</fullName>
    </submittedName>
</protein>
<keyword evidence="1" id="KW-1133">Transmembrane helix</keyword>
<dbReference type="PANTHER" id="PTHR33876">
    <property type="entry name" value="UNNAMED PRODUCT"/>
    <property type="match status" value="1"/>
</dbReference>
<evidence type="ECO:0000256" key="1">
    <source>
        <dbReference type="SAM" id="Phobius"/>
    </source>
</evidence>
<feature type="transmembrane region" description="Helical" evidence="1">
    <location>
        <begin position="137"/>
        <end position="158"/>
    </location>
</feature>
<dbReference type="Proteomes" id="UP001165065">
    <property type="component" value="Unassembled WGS sequence"/>
</dbReference>
<feature type="transmembrane region" description="Helical" evidence="1">
    <location>
        <begin position="12"/>
        <end position="31"/>
    </location>
</feature>
<name>A0A9W7GKT7_9STRA</name>
<organism evidence="2 3">
    <name type="scientific">Triparma columacea</name>
    <dbReference type="NCBI Taxonomy" id="722753"/>
    <lineage>
        <taxon>Eukaryota</taxon>
        <taxon>Sar</taxon>
        <taxon>Stramenopiles</taxon>
        <taxon>Ochrophyta</taxon>
        <taxon>Bolidophyceae</taxon>
        <taxon>Parmales</taxon>
        <taxon>Triparmaceae</taxon>
        <taxon>Triparma</taxon>
    </lineage>
</organism>
<keyword evidence="1" id="KW-0812">Transmembrane</keyword>
<dbReference type="InterPro" id="IPR052776">
    <property type="entry name" value="Chloro_ReproSupport/MetalTrans"/>
</dbReference>
<comment type="caution">
    <text evidence="2">The sequence shown here is derived from an EMBL/GenBank/DDBJ whole genome shotgun (WGS) entry which is preliminary data.</text>
</comment>
<keyword evidence="1" id="KW-0472">Membrane</keyword>
<reference evidence="3" key="1">
    <citation type="journal article" date="2023" name="Commun. Biol.">
        <title>Genome analysis of Parmales, the sister group of diatoms, reveals the evolutionary specialization of diatoms from phago-mixotrophs to photoautotrophs.</title>
        <authorList>
            <person name="Ban H."/>
            <person name="Sato S."/>
            <person name="Yoshikawa S."/>
            <person name="Yamada K."/>
            <person name="Nakamura Y."/>
            <person name="Ichinomiya M."/>
            <person name="Sato N."/>
            <person name="Blanc-Mathieu R."/>
            <person name="Endo H."/>
            <person name="Kuwata A."/>
            <person name="Ogata H."/>
        </authorList>
    </citation>
    <scope>NUCLEOTIDE SEQUENCE [LARGE SCALE GENOMIC DNA]</scope>
</reference>
<accession>A0A9W7GKT7</accession>
<dbReference type="OrthoDB" id="669460at2759"/>
<evidence type="ECO:0000313" key="2">
    <source>
        <dbReference type="EMBL" id="GMI46103.1"/>
    </source>
</evidence>
<proteinExistence type="predicted"/>
<evidence type="ECO:0000313" key="3">
    <source>
        <dbReference type="Proteomes" id="UP001165065"/>
    </source>
</evidence>
<dbReference type="AlphaFoldDB" id="A0A9W7GKT7"/>
<keyword evidence="3" id="KW-1185">Reference proteome</keyword>
<sequence>MGQRWYKSIRVGALWGLGHGVSAMLLGATAYGLKNALSATDRFSAYLPKLAFLTEFAVGLSLVLIGVMGIREAREWAMDLKTATHTQSLSAAVTSEHTVANAGSKAVLLNGLLHGFSWDGAPSLAGGLAVGSWRGNVFFLLSYALGTVLAMSFTTTVIGEGTVRIGERMKRPDVPVKLSFWSSVVAVAVGVAWIGMGLK</sequence>
<dbReference type="PANTHER" id="PTHR33876:SF4">
    <property type="entry name" value="CHLOROPLAST PROTEIN FOR GROWTH AND FERTILITY 2"/>
    <property type="match status" value="1"/>
</dbReference>
<dbReference type="EMBL" id="BRYA01000280">
    <property type="protein sequence ID" value="GMI46103.1"/>
    <property type="molecule type" value="Genomic_DNA"/>
</dbReference>
<feature type="transmembrane region" description="Helical" evidence="1">
    <location>
        <begin position="51"/>
        <end position="70"/>
    </location>
</feature>
<feature type="transmembrane region" description="Helical" evidence="1">
    <location>
        <begin position="178"/>
        <end position="198"/>
    </location>
</feature>